<dbReference type="EMBL" id="FP565575">
    <property type="protein sequence ID" value="CBE69163.1"/>
    <property type="molecule type" value="Genomic_DNA"/>
</dbReference>
<proteinExistence type="predicted"/>
<protein>
    <submittedName>
        <fullName evidence="1">Uncharacterized protein</fullName>
    </submittedName>
</protein>
<dbReference type="HOGENOM" id="CLU_3231143_0_0_0"/>
<reference evidence="1 2" key="1">
    <citation type="journal article" date="2010" name="Nature">
        <title>Nitrite-driven anaerobic methane oxidation by oxygenic bacteria.</title>
        <authorList>
            <person name="Ettwig K.F."/>
            <person name="Butler M.K."/>
            <person name="Le Paslier D."/>
            <person name="Pelletier E."/>
            <person name="Mangenot S."/>
            <person name="Kuypers M.M.M."/>
            <person name="Schreiber F."/>
            <person name="Dutilh B.E."/>
            <person name="Zedelius J."/>
            <person name="de Beer D."/>
            <person name="Gloerich J."/>
            <person name="Wessels H.J.C.T."/>
            <person name="van Allen T."/>
            <person name="Luesken F."/>
            <person name="Wu M."/>
            <person name="van de Pas-Schoonen K.T."/>
            <person name="Op den Camp H.J.M."/>
            <person name="Janssen-Megens E.M."/>
            <person name="Francoijs K-J."/>
            <person name="Stunnenberg H."/>
            <person name="Weissenbach J."/>
            <person name="Jetten M.S.M."/>
            <person name="Strous M."/>
        </authorList>
    </citation>
    <scope>NUCLEOTIDE SEQUENCE [LARGE SCALE GENOMIC DNA]</scope>
</reference>
<name>D5MHD1_METO1</name>
<dbReference type="KEGG" id="mox:DAMO_2113"/>
<gene>
    <name evidence="1" type="ORF">DAMO_2113</name>
</gene>
<sequence>MGSFIVQHYLTRRCGVKVILGWPCVRITGSERMDLRELFEKDA</sequence>
<organism evidence="1 2">
    <name type="scientific">Methylomirabilis oxygeniifera</name>
    <dbReference type="NCBI Taxonomy" id="671143"/>
    <lineage>
        <taxon>Bacteria</taxon>
        <taxon>Candidatus Methylomirabilota</taxon>
        <taxon>Candidatus Methylomirabilia</taxon>
        <taxon>Candidatus Methylomirabilales</taxon>
        <taxon>Candidatus Methylomirabilaceae</taxon>
        <taxon>Candidatus Methylomirabilis</taxon>
    </lineage>
</organism>
<dbReference type="Proteomes" id="UP000006898">
    <property type="component" value="Chromosome"/>
</dbReference>
<evidence type="ECO:0000313" key="1">
    <source>
        <dbReference type="EMBL" id="CBE69163.1"/>
    </source>
</evidence>
<accession>D5MHD1</accession>
<dbReference type="STRING" id="671143.DAMO_2113"/>
<evidence type="ECO:0000313" key="2">
    <source>
        <dbReference type="Proteomes" id="UP000006898"/>
    </source>
</evidence>
<dbReference type="AlphaFoldDB" id="D5MHD1"/>